<evidence type="ECO:0000313" key="2">
    <source>
        <dbReference type="Proteomes" id="UP000789860"/>
    </source>
</evidence>
<feature type="non-terminal residue" evidence="1">
    <location>
        <position position="93"/>
    </location>
</feature>
<name>A0ACA9LWX2_9GLOM</name>
<protein>
    <submittedName>
        <fullName evidence="1">5528_t:CDS:1</fullName>
    </submittedName>
</protein>
<reference evidence="1" key="1">
    <citation type="submission" date="2021-06" db="EMBL/GenBank/DDBJ databases">
        <authorList>
            <person name="Kallberg Y."/>
            <person name="Tangrot J."/>
            <person name="Rosling A."/>
        </authorList>
    </citation>
    <scope>NUCLEOTIDE SEQUENCE</scope>
    <source>
        <strain evidence="1">AU212A</strain>
    </source>
</reference>
<organism evidence="1 2">
    <name type="scientific">Scutellospora calospora</name>
    <dbReference type="NCBI Taxonomy" id="85575"/>
    <lineage>
        <taxon>Eukaryota</taxon>
        <taxon>Fungi</taxon>
        <taxon>Fungi incertae sedis</taxon>
        <taxon>Mucoromycota</taxon>
        <taxon>Glomeromycotina</taxon>
        <taxon>Glomeromycetes</taxon>
        <taxon>Diversisporales</taxon>
        <taxon>Gigasporaceae</taxon>
        <taxon>Scutellospora</taxon>
    </lineage>
</organism>
<accession>A0ACA9LWX2</accession>
<evidence type="ECO:0000313" key="1">
    <source>
        <dbReference type="EMBL" id="CAG8554886.1"/>
    </source>
</evidence>
<dbReference type="EMBL" id="CAJVPM010008414">
    <property type="protein sequence ID" value="CAG8554886.1"/>
    <property type="molecule type" value="Genomic_DNA"/>
</dbReference>
<keyword evidence="2" id="KW-1185">Reference proteome</keyword>
<dbReference type="Proteomes" id="UP000789860">
    <property type="component" value="Unassembled WGS sequence"/>
</dbReference>
<proteinExistence type="predicted"/>
<gene>
    <name evidence="1" type="ORF">SCALOS_LOCUS5307</name>
</gene>
<comment type="caution">
    <text evidence="1">The sequence shown here is derived from an EMBL/GenBank/DDBJ whole genome shotgun (WGS) entry which is preliminary data.</text>
</comment>
<sequence>MELAESFIKVDGTRFTLNSKSYYVIGANYWQAMNLGMEKGNRSRVLKDLETLKENGINCIRIMAASEGPPGEPYRMYPALMNAPGEYDESVFQ</sequence>